<organism evidence="2 3">
    <name type="scientific">Fusarium mundagurra</name>
    <dbReference type="NCBI Taxonomy" id="1567541"/>
    <lineage>
        <taxon>Eukaryota</taxon>
        <taxon>Fungi</taxon>
        <taxon>Dikarya</taxon>
        <taxon>Ascomycota</taxon>
        <taxon>Pezizomycotina</taxon>
        <taxon>Sordariomycetes</taxon>
        <taxon>Hypocreomycetidae</taxon>
        <taxon>Hypocreales</taxon>
        <taxon>Nectriaceae</taxon>
        <taxon>Fusarium</taxon>
        <taxon>Fusarium fujikuroi species complex</taxon>
    </lineage>
</organism>
<dbReference type="AlphaFoldDB" id="A0A8H6DRI1"/>
<reference evidence="2 3" key="1">
    <citation type="submission" date="2020-05" db="EMBL/GenBank/DDBJ databases">
        <title>Identification and distribution of gene clusters putatively required for synthesis of sphingolipid metabolism inhibitors in phylogenetically diverse species of the filamentous fungus Fusarium.</title>
        <authorList>
            <person name="Kim H.-S."/>
            <person name="Busman M."/>
            <person name="Brown D.W."/>
            <person name="Divon H."/>
            <person name="Uhlig S."/>
            <person name="Proctor R.H."/>
        </authorList>
    </citation>
    <scope>NUCLEOTIDE SEQUENCE [LARGE SCALE GENOMIC DNA]</scope>
    <source>
        <strain evidence="2 3">NRRL 66235</strain>
    </source>
</reference>
<evidence type="ECO:0000256" key="1">
    <source>
        <dbReference type="SAM" id="MobiDB-lite"/>
    </source>
</evidence>
<gene>
    <name evidence="2" type="ORF">FMUND_312</name>
</gene>
<keyword evidence="3" id="KW-1185">Reference proteome</keyword>
<evidence type="ECO:0000313" key="3">
    <source>
        <dbReference type="Proteomes" id="UP000544331"/>
    </source>
</evidence>
<feature type="region of interest" description="Disordered" evidence="1">
    <location>
        <begin position="106"/>
        <end position="155"/>
    </location>
</feature>
<sequence>MAGPTFANTYSITNDKLYLKSPLWDSPSVQGDLLHSIASTWFTFATLGARSTGLHGQYHFRLCLTSRTSTFWEDYIVRFHGNYLMERSVSVELPDLPAGNHVVDLKDTSEQDSNAQSVEQVLKREAADRNENEHGDGATPVSTGSSHLTPKPMDS</sequence>
<protein>
    <submittedName>
        <fullName evidence="2">Calpain</fullName>
    </submittedName>
</protein>
<comment type="caution">
    <text evidence="2">The sequence shown here is derived from an EMBL/GenBank/DDBJ whole genome shotgun (WGS) entry which is preliminary data.</text>
</comment>
<dbReference type="OrthoDB" id="5106679at2759"/>
<feature type="compositionally biased region" description="Basic and acidic residues" evidence="1">
    <location>
        <begin position="121"/>
        <end position="136"/>
    </location>
</feature>
<dbReference type="EMBL" id="JAAOAN010000021">
    <property type="protein sequence ID" value="KAF5724947.1"/>
    <property type="molecule type" value="Genomic_DNA"/>
</dbReference>
<accession>A0A8H6DRI1</accession>
<proteinExistence type="predicted"/>
<name>A0A8H6DRI1_9HYPO</name>
<evidence type="ECO:0000313" key="2">
    <source>
        <dbReference type="EMBL" id="KAF5724947.1"/>
    </source>
</evidence>
<dbReference type="Proteomes" id="UP000544331">
    <property type="component" value="Unassembled WGS sequence"/>
</dbReference>